<comment type="subcellular location">
    <subcellularLocation>
        <location evidence="1 7">Cell outer membrane</location>
        <topology evidence="1 7">Multi-pass membrane protein</topology>
    </subcellularLocation>
</comment>
<dbReference type="Gene3D" id="2.60.40.1120">
    <property type="entry name" value="Carboxypeptidase-like, regulatory domain"/>
    <property type="match status" value="1"/>
</dbReference>
<dbReference type="SUPFAM" id="SSF49464">
    <property type="entry name" value="Carboxypeptidase regulatory domain-like"/>
    <property type="match status" value="1"/>
</dbReference>
<evidence type="ECO:0000256" key="8">
    <source>
        <dbReference type="SAM" id="SignalP"/>
    </source>
</evidence>
<evidence type="ECO:0000256" key="1">
    <source>
        <dbReference type="ARBA" id="ARBA00004571"/>
    </source>
</evidence>
<dbReference type="AlphaFoldDB" id="A0AAX2GZY4"/>
<feature type="chain" id="PRO_5043578643" evidence="8">
    <location>
        <begin position="23"/>
        <end position="998"/>
    </location>
</feature>
<keyword evidence="6 7" id="KW-0998">Cell outer membrane</keyword>
<dbReference type="Gene3D" id="2.170.130.10">
    <property type="entry name" value="TonB-dependent receptor, plug domain"/>
    <property type="match status" value="1"/>
</dbReference>
<dbReference type="Pfam" id="PF13715">
    <property type="entry name" value="CarbopepD_reg_2"/>
    <property type="match status" value="1"/>
</dbReference>
<organism evidence="11 13">
    <name type="scientific">Capnocytophaga haemolytica</name>
    <dbReference type="NCBI Taxonomy" id="45243"/>
    <lineage>
        <taxon>Bacteria</taxon>
        <taxon>Pseudomonadati</taxon>
        <taxon>Bacteroidota</taxon>
        <taxon>Flavobacteriia</taxon>
        <taxon>Flavobacteriales</taxon>
        <taxon>Flavobacteriaceae</taxon>
        <taxon>Capnocytophaga</taxon>
    </lineage>
</organism>
<keyword evidence="11" id="KW-0675">Receptor</keyword>
<evidence type="ECO:0000259" key="9">
    <source>
        <dbReference type="Pfam" id="PF07715"/>
    </source>
</evidence>
<feature type="signal peptide" evidence="8">
    <location>
        <begin position="1"/>
        <end position="22"/>
    </location>
</feature>
<dbReference type="InterPro" id="IPR008969">
    <property type="entry name" value="CarboxyPept-like_regulatory"/>
</dbReference>
<name>A0AAX2GZY4_9FLAO</name>
<dbReference type="Pfam" id="PF07715">
    <property type="entry name" value="Plug"/>
    <property type="match status" value="1"/>
</dbReference>
<keyword evidence="5 7" id="KW-0472">Membrane</keyword>
<evidence type="ECO:0000256" key="3">
    <source>
        <dbReference type="ARBA" id="ARBA00022452"/>
    </source>
</evidence>
<evidence type="ECO:0000313" key="13">
    <source>
        <dbReference type="Proteomes" id="UP000215539"/>
    </source>
</evidence>
<dbReference type="Proteomes" id="UP000065822">
    <property type="component" value="Chromosome"/>
</dbReference>
<protein>
    <submittedName>
        <fullName evidence="11">Outer membrane cobalamin receptor protein</fullName>
    </submittedName>
    <submittedName>
        <fullName evidence="10">SusC/RagA family TonB-linked outer membrane protein</fullName>
    </submittedName>
</protein>
<proteinExistence type="inferred from homology"/>
<dbReference type="PROSITE" id="PS52016">
    <property type="entry name" value="TONB_DEPENDENT_REC_3"/>
    <property type="match status" value="1"/>
</dbReference>
<dbReference type="InterPro" id="IPR012910">
    <property type="entry name" value="Plug_dom"/>
</dbReference>
<dbReference type="Proteomes" id="UP000215539">
    <property type="component" value="Chromosome 1"/>
</dbReference>
<evidence type="ECO:0000256" key="5">
    <source>
        <dbReference type="ARBA" id="ARBA00023136"/>
    </source>
</evidence>
<dbReference type="NCBIfam" id="TIGR04057">
    <property type="entry name" value="SusC_RagA_signa"/>
    <property type="match status" value="1"/>
</dbReference>
<reference evidence="10 12" key="1">
    <citation type="submission" date="2016-02" db="EMBL/GenBank/DDBJ databases">
        <authorList>
            <person name="Holder M.E."/>
            <person name="Ajami N.J."/>
            <person name="Petrosino J.F."/>
        </authorList>
    </citation>
    <scope>NUCLEOTIDE SEQUENCE [LARGE SCALE GENOMIC DNA]</scope>
    <source>
        <strain evidence="10 12">CCUG 32990</strain>
    </source>
</reference>
<dbReference type="EMBL" id="CP014227">
    <property type="protein sequence ID" value="AMD86289.1"/>
    <property type="molecule type" value="Genomic_DNA"/>
</dbReference>
<dbReference type="InterPro" id="IPR023996">
    <property type="entry name" value="TonB-dep_OMP_SusC/RagA"/>
</dbReference>
<accession>A0AAX2GZY4</accession>
<evidence type="ECO:0000256" key="2">
    <source>
        <dbReference type="ARBA" id="ARBA00022448"/>
    </source>
</evidence>
<sequence>MRSCVKMFLIALMIPLMSIAQGQIQFKGKVVDEKGTPILGASVTEKKKPSNGVATDFEGNFSISLPLGASVKISYIGYLTQEVKASASFVKVTLKEDLQNLDEVVLIGYQTVRKADLTGAVSVFKPELMKNTVITGTVGDALSTVPGLFVRSSGNPGAEGVVQIRGTATFGNSTPLYVIDGIAVGTANRDFNYNDIESIQVLKDASAAAIYGSRAANGVIIITTKKGKEGKMKIDVSSKTTAQWLPRYNLMNREEWIAMNDLAFKNAGQQPAQHAEGNTNWQREVFRLGLLQDHDVSFSGGGKQSQYFTSLNYQSNSGTTYGSSSRRVTGRVNTSSSVDWSDSVKFSIGENLIISNYYIDELTTNPIIDVYRMLPTIPIYDKHNVGGYGYGDGKKDVTFGTNPIAREDLEDVTNENLRLRGNAFAELELFKMLKYRFNFGLVTSSDSHSNLRKEGNWSYNKPVDPTSLNRNRAFYKSMTFDNTLELNKKLGMHDIAAIVGTSYMSDDYSQIWGTKNNVLMTGNEYFKQLDGALSDPKTGSYQNLSKLFSVFGRLNYTLNGKYMLSATVRRDSSSKFGPKYRNGVFPSIAGAWRIGEEGFFKNRVVNDLKLRANYGILGSSNIGEWDWTPYINVFPQAIFGTDQSVHTGMTQVKLVNSNLKWEELEQLNAGFDLVMLDHRLEVNADYFLKTTRDVLTQMQILMSTGNNGGNPMVNAASLENKGFELSVNWKDQIGDFRYSVGLNTSYVKNKILELGYGREFFTQWDTKSYVGSPIGDWYLIKTDGIFRSQQEVLDHVNSKGKLIQPNAQPGDVRYVDYNDDGNITDADRQYAGHSLPTWSAGANLSFEYKGFDLFLQFTGAFGHKIFNGPRSAFDRFDDNSNYRKDYDAFDLVNNPNGKDPRPLYGDARNVRRDQDRWLEDGDYLRLKQVALGYNLPKDIFGNGVENVRVFVNAQNVFTLTKYTGLDPEFLNSSIWDRSYDGGAYPNPYGFTLGVQLKF</sequence>
<dbReference type="GO" id="GO:0009279">
    <property type="term" value="C:cell outer membrane"/>
    <property type="evidence" value="ECO:0007669"/>
    <property type="project" value="UniProtKB-SubCell"/>
</dbReference>
<reference evidence="11 13" key="2">
    <citation type="submission" date="2017-06" db="EMBL/GenBank/DDBJ databases">
        <authorList>
            <consortium name="Pathogen Informatics"/>
        </authorList>
    </citation>
    <scope>NUCLEOTIDE SEQUENCE [LARGE SCALE GENOMIC DNA]</scope>
    <source>
        <strain evidence="11 13">NCTC12947</strain>
    </source>
</reference>
<dbReference type="Gene3D" id="2.40.170.20">
    <property type="entry name" value="TonB-dependent receptor, beta-barrel domain"/>
    <property type="match status" value="1"/>
</dbReference>
<dbReference type="InterPro" id="IPR023997">
    <property type="entry name" value="TonB-dep_OMP_SusC/RagA_CS"/>
</dbReference>
<dbReference type="NCBIfam" id="TIGR04056">
    <property type="entry name" value="OMP_RagA_SusC"/>
    <property type="match status" value="1"/>
</dbReference>
<keyword evidence="12" id="KW-1185">Reference proteome</keyword>
<dbReference type="EMBL" id="LT906449">
    <property type="protein sequence ID" value="SNV14021.1"/>
    <property type="molecule type" value="Genomic_DNA"/>
</dbReference>
<keyword evidence="4 7" id="KW-0812">Transmembrane</keyword>
<evidence type="ECO:0000313" key="12">
    <source>
        <dbReference type="Proteomes" id="UP000065822"/>
    </source>
</evidence>
<comment type="similarity">
    <text evidence="7">Belongs to the TonB-dependent receptor family.</text>
</comment>
<evidence type="ECO:0000256" key="7">
    <source>
        <dbReference type="PROSITE-ProRule" id="PRU01360"/>
    </source>
</evidence>
<dbReference type="SUPFAM" id="SSF56935">
    <property type="entry name" value="Porins"/>
    <property type="match status" value="1"/>
</dbReference>
<feature type="domain" description="TonB-dependent receptor plug" evidence="9">
    <location>
        <begin position="114"/>
        <end position="219"/>
    </location>
</feature>
<dbReference type="KEGG" id="chg:AXF12_11605"/>
<dbReference type="InterPro" id="IPR039426">
    <property type="entry name" value="TonB-dep_rcpt-like"/>
</dbReference>
<keyword evidence="3 7" id="KW-1134">Transmembrane beta strand</keyword>
<dbReference type="InterPro" id="IPR037066">
    <property type="entry name" value="Plug_dom_sf"/>
</dbReference>
<evidence type="ECO:0000256" key="4">
    <source>
        <dbReference type="ARBA" id="ARBA00022692"/>
    </source>
</evidence>
<evidence type="ECO:0000256" key="6">
    <source>
        <dbReference type="ARBA" id="ARBA00023237"/>
    </source>
</evidence>
<evidence type="ECO:0000313" key="10">
    <source>
        <dbReference type="EMBL" id="AMD86289.1"/>
    </source>
</evidence>
<evidence type="ECO:0000313" key="11">
    <source>
        <dbReference type="EMBL" id="SNV14021.1"/>
    </source>
</evidence>
<gene>
    <name evidence="10" type="ORF">AXF12_11605</name>
    <name evidence="11" type="ORF">SAMEA44541418_01824</name>
</gene>
<keyword evidence="8" id="KW-0732">Signal</keyword>
<dbReference type="InterPro" id="IPR036942">
    <property type="entry name" value="Beta-barrel_TonB_sf"/>
</dbReference>
<keyword evidence="2 7" id="KW-0813">Transport</keyword>